<reference evidence="3 4" key="1">
    <citation type="submission" date="2017-09" db="EMBL/GenBank/DDBJ databases">
        <authorList>
            <person name="Ehlers B."/>
            <person name="Leendertz F.H."/>
        </authorList>
    </citation>
    <scope>NUCLEOTIDE SEQUENCE [LARGE SCALE GENOMIC DNA]</scope>
    <source>
        <strain evidence="3 4">CGMCC 1.12662</strain>
    </source>
</reference>
<keyword evidence="5" id="KW-1185">Reference proteome</keyword>
<reference evidence="2 5" key="2">
    <citation type="journal article" date="2018" name="Int. J. Syst. Evol. Microbiol.">
        <title>Pseudooceanicola lipolyticus sp. nov., a marine alphaproteobacterium, reclassification of Oceanicola flagellatus as Pseudooceanicola flagellatus comb. nov. and emended description of the genus Pseudooceanicola.</title>
        <authorList>
            <person name="Huang M.-M."/>
            <person name="Guo L.-L."/>
            <person name="Wu Y.-H."/>
            <person name="Lai Q.-L."/>
            <person name="Shao Z.-Z."/>
            <person name="Wang C.-S."/>
            <person name="Wu M."/>
            <person name="Xu X.-W."/>
        </authorList>
    </citation>
    <scope>NUCLEOTIDE SEQUENCE [LARGE SCALE GENOMIC DNA]</scope>
    <source>
        <strain evidence="2 5">Ar-45</strain>
    </source>
</reference>
<evidence type="ECO:0000313" key="2">
    <source>
        <dbReference type="EMBL" id="PJE29173.1"/>
    </source>
</evidence>
<dbReference type="RefSeq" id="WP_097144740.1">
    <property type="nucleotide sequence ID" value="NZ_OBEA01000002.1"/>
</dbReference>
<dbReference type="Proteomes" id="UP000231655">
    <property type="component" value="Unassembled WGS sequence"/>
</dbReference>
<dbReference type="OrthoDB" id="5198105at2"/>
<evidence type="ECO:0000313" key="4">
    <source>
        <dbReference type="Proteomes" id="UP000231655"/>
    </source>
</evidence>
<feature type="transmembrane region" description="Helical" evidence="1">
    <location>
        <begin position="130"/>
        <end position="154"/>
    </location>
</feature>
<evidence type="ECO:0000256" key="1">
    <source>
        <dbReference type="SAM" id="Phobius"/>
    </source>
</evidence>
<keyword evidence="1" id="KW-0472">Membrane</keyword>
<dbReference type="EMBL" id="OBEA01000002">
    <property type="protein sequence ID" value="SNY46347.1"/>
    <property type="molecule type" value="Genomic_DNA"/>
</dbReference>
<evidence type="ECO:0000313" key="5">
    <source>
        <dbReference type="Proteomes" id="UP000231702"/>
    </source>
</evidence>
<proteinExistence type="predicted"/>
<gene>
    <name evidence="2" type="ORF">CVM39_12110</name>
    <name evidence="3" type="ORF">SAMN06297129_0941</name>
</gene>
<accession>A0A285IEY0</accession>
<dbReference type="EMBL" id="PGTD01000016">
    <property type="protein sequence ID" value="PJE29173.1"/>
    <property type="molecule type" value="Genomic_DNA"/>
</dbReference>
<name>A0A285IEY0_9RHOB</name>
<dbReference type="AlphaFoldDB" id="A0A285IEY0"/>
<feature type="transmembrane region" description="Helical" evidence="1">
    <location>
        <begin position="95"/>
        <end position="118"/>
    </location>
</feature>
<feature type="transmembrane region" description="Helical" evidence="1">
    <location>
        <begin position="70"/>
        <end position="88"/>
    </location>
</feature>
<evidence type="ECO:0000313" key="3">
    <source>
        <dbReference type="EMBL" id="SNY46347.1"/>
    </source>
</evidence>
<dbReference type="InterPro" id="IPR022272">
    <property type="entry name" value="Lipocalin_CS"/>
</dbReference>
<keyword evidence="1" id="KW-0812">Transmembrane</keyword>
<organism evidence="3 4">
    <name type="scientific">Pseudooceanicola antarcticus</name>
    <dbReference type="NCBI Taxonomy" id="1247613"/>
    <lineage>
        <taxon>Bacteria</taxon>
        <taxon>Pseudomonadati</taxon>
        <taxon>Pseudomonadota</taxon>
        <taxon>Alphaproteobacteria</taxon>
        <taxon>Rhodobacterales</taxon>
        <taxon>Paracoccaceae</taxon>
        <taxon>Pseudooceanicola</taxon>
    </lineage>
</organism>
<sequence length="170" mass="18597">MRQFWILLAASAALFVAMHIWTIPHLYAATMPPFDMRPLGYPLREALGYVALLSDDQRALYLGPQHLLDLFYPALLAGAFAAGFRAQLAGRWLNLALIPVASGLLADYAENLMVRLALTAEGPSHALLQALQAATVIKTLSVTVSALLMTALLVRAGVRRLRHPRPSTER</sequence>
<dbReference type="Proteomes" id="UP000231702">
    <property type="component" value="Unassembled WGS sequence"/>
</dbReference>
<keyword evidence="1" id="KW-1133">Transmembrane helix</keyword>
<dbReference type="PROSITE" id="PS00213">
    <property type="entry name" value="LIPOCALIN"/>
    <property type="match status" value="1"/>
</dbReference>
<protein>
    <submittedName>
        <fullName evidence="3">Uncharacterized protein</fullName>
    </submittedName>
</protein>